<dbReference type="PANTHER" id="PTHR11769:SF35">
    <property type="entry name" value="HYALURONIDASE"/>
    <property type="match status" value="1"/>
</dbReference>
<dbReference type="SUPFAM" id="SSF51445">
    <property type="entry name" value="(Trans)glycosidases"/>
    <property type="match status" value="1"/>
</dbReference>
<dbReference type="PRINTS" id="PR00846">
    <property type="entry name" value="GLHYDRLASE56"/>
</dbReference>
<dbReference type="PIRSF" id="PIRSF038193">
    <property type="entry name" value="Hyaluronidase"/>
    <property type="match status" value="1"/>
</dbReference>
<dbReference type="EMBL" id="GFDF01005444">
    <property type="protein sequence ID" value="JAV08640.1"/>
    <property type="molecule type" value="Transcribed_RNA"/>
</dbReference>
<dbReference type="GO" id="GO:0004415">
    <property type="term" value="F:hyalurononglucosaminidase activity"/>
    <property type="evidence" value="ECO:0007669"/>
    <property type="project" value="UniProtKB-UniRule"/>
</dbReference>
<feature type="signal peptide" evidence="8">
    <location>
        <begin position="1"/>
        <end position="19"/>
    </location>
</feature>
<reference evidence="9" key="1">
    <citation type="submission" date="2016-12" db="EMBL/GenBank/DDBJ databases">
        <title>An insight into the sialome and mialome of the sand fly, Nyssomyia neivai.</title>
        <authorList>
            <person name="Sebastian V."/>
            <person name="Goulart T.M."/>
            <person name="Oliveira W."/>
            <person name="Calvo E."/>
            <person name="Oliveira L.F."/>
            <person name="Pinto M.C."/>
            <person name="Rosselino A.M."/>
            <person name="Ribeiro J.M."/>
        </authorList>
    </citation>
    <scope>NUCLEOTIDE SEQUENCE</scope>
</reference>
<dbReference type="InterPro" id="IPR013785">
    <property type="entry name" value="Aldolase_TIM"/>
</dbReference>
<dbReference type="InterPro" id="IPR017853">
    <property type="entry name" value="GH"/>
</dbReference>
<dbReference type="PANTHER" id="PTHR11769">
    <property type="entry name" value="HYALURONIDASE"/>
    <property type="match status" value="1"/>
</dbReference>
<evidence type="ECO:0000256" key="4">
    <source>
        <dbReference type="PIRNR" id="PIRNR038193"/>
    </source>
</evidence>
<keyword evidence="7" id="KW-0326">Glycosidase</keyword>
<comment type="similarity">
    <text evidence="1 4 7">Belongs to the glycosyl hydrolase 56 family.</text>
</comment>
<dbReference type="AlphaFoldDB" id="A0A1L8DQM4"/>
<feature type="disulfide bond" evidence="6">
    <location>
        <begin position="33"/>
        <end position="334"/>
    </location>
</feature>
<evidence type="ECO:0000256" key="3">
    <source>
        <dbReference type="ARBA" id="ARBA00023157"/>
    </source>
</evidence>
<evidence type="ECO:0000256" key="2">
    <source>
        <dbReference type="ARBA" id="ARBA00022729"/>
    </source>
</evidence>
<feature type="disulfide bond" evidence="6">
    <location>
        <begin position="208"/>
        <end position="222"/>
    </location>
</feature>
<dbReference type="InterPro" id="IPR018155">
    <property type="entry name" value="Hyaluronidase"/>
</dbReference>
<dbReference type="Gene3D" id="3.20.20.70">
    <property type="entry name" value="Aldolase class I"/>
    <property type="match status" value="1"/>
</dbReference>
<evidence type="ECO:0000256" key="8">
    <source>
        <dbReference type="SAM" id="SignalP"/>
    </source>
</evidence>
<evidence type="ECO:0000256" key="6">
    <source>
        <dbReference type="PIRSR" id="PIRSR038193-3"/>
    </source>
</evidence>
<accession>A0A1L8DQM4</accession>
<dbReference type="GO" id="GO:0030214">
    <property type="term" value="P:hyaluronan catabolic process"/>
    <property type="evidence" value="ECO:0007669"/>
    <property type="project" value="TreeGrafter"/>
</dbReference>
<keyword evidence="7" id="KW-0378">Hydrolase</keyword>
<feature type="chain" id="PRO_5012228236" description="Hyaluronidase" evidence="8">
    <location>
        <begin position="20"/>
        <end position="356"/>
    </location>
</feature>
<organism evidence="9">
    <name type="scientific">Nyssomyia neivai</name>
    <dbReference type="NCBI Taxonomy" id="330878"/>
    <lineage>
        <taxon>Eukaryota</taxon>
        <taxon>Metazoa</taxon>
        <taxon>Ecdysozoa</taxon>
        <taxon>Arthropoda</taxon>
        <taxon>Hexapoda</taxon>
        <taxon>Insecta</taxon>
        <taxon>Pterygota</taxon>
        <taxon>Neoptera</taxon>
        <taxon>Endopterygota</taxon>
        <taxon>Diptera</taxon>
        <taxon>Nematocera</taxon>
        <taxon>Psychodoidea</taxon>
        <taxon>Psychodidae</taxon>
        <taxon>Nyssomyia</taxon>
    </lineage>
</organism>
<protein>
    <recommendedName>
        <fullName evidence="7">Hyaluronidase</fullName>
        <ecNumber evidence="7">3.2.1.35</ecNumber>
    </recommendedName>
</protein>
<keyword evidence="2 8" id="KW-0732">Signal</keyword>
<dbReference type="EC" id="3.2.1.35" evidence="7"/>
<dbReference type="Pfam" id="PF01630">
    <property type="entry name" value="Glyco_hydro_56"/>
    <property type="match status" value="1"/>
</dbReference>
<dbReference type="GO" id="GO:0005975">
    <property type="term" value="P:carbohydrate metabolic process"/>
    <property type="evidence" value="ECO:0007669"/>
    <property type="project" value="UniProtKB-UniRule"/>
</dbReference>
<sequence>MSRLLNLFCALIFTLFCESETFKIYWNVPTHLCRNQNISFDSLLQGLNIIQNKGKDGPYSFSGENFTILYSPGLWPSMEHNNKTNGGMPHHGDLQLHLKDLKQDIEKLITNENYSGLTVIDMESWRPVFRQNSGWMTIYRNLTFKEVNETLAEELEKTPTNTEIRNYLIKEGAKIFEPKAKEFLNESTLLVKDLRKSAKWGYYGFPYCFNMGQALSARNETCPTIVQKENNETSWFFKSYDYWFPSVYISNDNFTEDEREKLVRGRTAEYNRLRDLFNKKAQIYPYVWYLYNLRDEYLSIEDLKMTLRTLKENKMDGAVIWGSSAHLKEPKNECQKLYNYVKDTLKPVLEELKKYT</sequence>
<proteinExistence type="inferred from homology"/>
<comment type="catalytic activity">
    <reaction evidence="7">
        <text>Random hydrolysis of (1-&gt;4)-linkages between N-acetyl-beta-D-glucosamine and D-glucuronate residues in hyaluronate.</text>
        <dbReference type="EC" id="3.2.1.35"/>
    </reaction>
</comment>
<keyword evidence="3 6" id="KW-1015">Disulfide bond</keyword>
<evidence type="ECO:0000256" key="1">
    <source>
        <dbReference type="ARBA" id="ARBA00008871"/>
    </source>
</evidence>
<evidence type="ECO:0000256" key="7">
    <source>
        <dbReference type="RuleBase" id="RU610713"/>
    </source>
</evidence>
<evidence type="ECO:0000313" key="9">
    <source>
        <dbReference type="EMBL" id="JAV08640.1"/>
    </source>
</evidence>
<feature type="active site" description="Proton donor" evidence="5">
    <location>
        <position position="123"/>
    </location>
</feature>
<evidence type="ECO:0000256" key="5">
    <source>
        <dbReference type="PIRSR" id="PIRSR038193-1"/>
    </source>
</evidence>
<name>A0A1L8DQM4_9DIPT</name>